<dbReference type="InterPro" id="IPR019088">
    <property type="entry name" value="CHP02186-rel_TM"/>
</dbReference>
<organism evidence="3 4">
    <name type="scientific">Rhodovulum bhavnagarense</name>
    <dbReference type="NCBI Taxonomy" id="992286"/>
    <lineage>
        <taxon>Bacteria</taxon>
        <taxon>Pseudomonadati</taxon>
        <taxon>Pseudomonadota</taxon>
        <taxon>Alphaproteobacteria</taxon>
        <taxon>Rhodobacterales</taxon>
        <taxon>Paracoccaceae</taxon>
        <taxon>Rhodovulum</taxon>
    </lineage>
</organism>
<feature type="chain" id="PRO_5020783295" evidence="2">
    <location>
        <begin position="19"/>
        <end position="252"/>
    </location>
</feature>
<proteinExistence type="predicted"/>
<dbReference type="EMBL" id="SLXU01000015">
    <property type="protein sequence ID" value="TCP59844.1"/>
    <property type="molecule type" value="Genomic_DNA"/>
</dbReference>
<accession>A0A4R2RBU3</accession>
<sequence>MLWRALLLCLALAMPARAEQVVAGLSQARVSITTNFAGSEILIFGAVKRTAPLPAEGGLNVVVTVAGPSVPVTVWRKARRLGIWVNSEAVTIDAAPSFYAVATTAPLTQALSDTEDLRHKVSIPRAIRAVGTADEAPEAETFTEALVRIRQKQGLYQILPGAVSLTEQTLFRTSIALPANLTEGDYRTRIFLTREGAVIDAYETTIGVRKVGLERWVFNLAHDNPVAYGLLALAIAVGAGWGASTVFRMLRG</sequence>
<keyword evidence="1" id="KW-0812">Transmembrane</keyword>
<keyword evidence="4" id="KW-1185">Reference proteome</keyword>
<dbReference type="Pfam" id="PF09608">
    <property type="entry name" value="Alph_Pro_TM"/>
    <property type="match status" value="1"/>
</dbReference>
<evidence type="ECO:0000256" key="1">
    <source>
        <dbReference type="SAM" id="Phobius"/>
    </source>
</evidence>
<keyword evidence="2" id="KW-0732">Signal</keyword>
<evidence type="ECO:0000256" key="2">
    <source>
        <dbReference type="SAM" id="SignalP"/>
    </source>
</evidence>
<comment type="caution">
    <text evidence="3">The sequence shown here is derived from an EMBL/GenBank/DDBJ whole genome shotgun (WGS) entry which is preliminary data.</text>
</comment>
<evidence type="ECO:0000313" key="4">
    <source>
        <dbReference type="Proteomes" id="UP000295050"/>
    </source>
</evidence>
<gene>
    <name evidence="3" type="ORF">EV663_11554</name>
</gene>
<protein>
    <submittedName>
        <fullName evidence="3">Uncharacterized protein (TIGR02186 family)</fullName>
    </submittedName>
</protein>
<dbReference type="AlphaFoldDB" id="A0A4R2RBU3"/>
<dbReference type="Proteomes" id="UP000295050">
    <property type="component" value="Unassembled WGS sequence"/>
</dbReference>
<keyword evidence="1" id="KW-1133">Transmembrane helix</keyword>
<evidence type="ECO:0000313" key="3">
    <source>
        <dbReference type="EMBL" id="TCP59844.1"/>
    </source>
</evidence>
<name>A0A4R2RBU3_9RHOB</name>
<reference evidence="3 4" key="1">
    <citation type="submission" date="2019-03" db="EMBL/GenBank/DDBJ databases">
        <title>Genomic Encyclopedia of Type Strains, Phase IV (KMG-IV): sequencing the most valuable type-strain genomes for metagenomic binning, comparative biology and taxonomic classification.</title>
        <authorList>
            <person name="Goeker M."/>
        </authorList>
    </citation>
    <scope>NUCLEOTIDE SEQUENCE [LARGE SCALE GENOMIC DNA]</scope>
    <source>
        <strain evidence="3 4">DSM 24766</strain>
    </source>
</reference>
<feature type="signal peptide" evidence="2">
    <location>
        <begin position="1"/>
        <end position="18"/>
    </location>
</feature>
<feature type="transmembrane region" description="Helical" evidence="1">
    <location>
        <begin position="226"/>
        <end position="247"/>
    </location>
</feature>
<keyword evidence="1" id="KW-0472">Membrane</keyword>